<organism evidence="2 3">
    <name type="scientific">Trichogramma kaykai</name>
    <dbReference type="NCBI Taxonomy" id="54128"/>
    <lineage>
        <taxon>Eukaryota</taxon>
        <taxon>Metazoa</taxon>
        <taxon>Ecdysozoa</taxon>
        <taxon>Arthropoda</taxon>
        <taxon>Hexapoda</taxon>
        <taxon>Insecta</taxon>
        <taxon>Pterygota</taxon>
        <taxon>Neoptera</taxon>
        <taxon>Endopterygota</taxon>
        <taxon>Hymenoptera</taxon>
        <taxon>Apocrita</taxon>
        <taxon>Proctotrupomorpha</taxon>
        <taxon>Chalcidoidea</taxon>
        <taxon>Trichogrammatidae</taxon>
        <taxon>Trichogramma</taxon>
    </lineage>
</organism>
<accession>A0ABD2X6N5</accession>
<feature type="compositionally biased region" description="Basic and acidic residues" evidence="1">
    <location>
        <begin position="78"/>
        <end position="87"/>
    </location>
</feature>
<protein>
    <submittedName>
        <fullName evidence="2">Uncharacterized protein</fullName>
    </submittedName>
</protein>
<proteinExistence type="predicted"/>
<evidence type="ECO:0000313" key="3">
    <source>
        <dbReference type="Proteomes" id="UP001627154"/>
    </source>
</evidence>
<dbReference type="AlphaFoldDB" id="A0ABD2X6N5"/>
<name>A0ABD2X6N5_9HYME</name>
<comment type="caution">
    <text evidence="2">The sequence shown here is derived from an EMBL/GenBank/DDBJ whole genome shotgun (WGS) entry which is preliminary data.</text>
</comment>
<dbReference type="Proteomes" id="UP001627154">
    <property type="component" value="Unassembled WGS sequence"/>
</dbReference>
<feature type="region of interest" description="Disordered" evidence="1">
    <location>
        <begin position="60"/>
        <end position="108"/>
    </location>
</feature>
<feature type="compositionally biased region" description="Basic residues" evidence="1">
    <location>
        <begin position="88"/>
        <end position="108"/>
    </location>
</feature>
<gene>
    <name evidence="2" type="ORF">TKK_005959</name>
</gene>
<reference evidence="2 3" key="1">
    <citation type="journal article" date="2024" name="bioRxiv">
        <title>A reference genome for Trichogramma kaykai: A tiny desert-dwelling parasitoid wasp with competing sex-ratio distorters.</title>
        <authorList>
            <person name="Culotta J."/>
            <person name="Lindsey A.R."/>
        </authorList>
    </citation>
    <scope>NUCLEOTIDE SEQUENCE [LARGE SCALE GENOMIC DNA]</scope>
    <source>
        <strain evidence="2 3">KSX58</strain>
    </source>
</reference>
<keyword evidence="3" id="KW-1185">Reference proteome</keyword>
<feature type="region of interest" description="Disordered" evidence="1">
    <location>
        <begin position="18"/>
        <end position="39"/>
    </location>
</feature>
<sequence length="108" mass="12171">MSVSERFLQPIFYSLTKEGANPPKRAEKREALEPNAEEKEVVVGARRKITSISTYSQFNASSRSNLKAASSKPSSMSPERKSRDRRCVGLKRVAKTISQRKKEKANEI</sequence>
<dbReference type="EMBL" id="JBJJXI010000050">
    <property type="protein sequence ID" value="KAL3400819.1"/>
    <property type="molecule type" value="Genomic_DNA"/>
</dbReference>
<evidence type="ECO:0000313" key="2">
    <source>
        <dbReference type="EMBL" id="KAL3400819.1"/>
    </source>
</evidence>
<evidence type="ECO:0000256" key="1">
    <source>
        <dbReference type="SAM" id="MobiDB-lite"/>
    </source>
</evidence>
<feature type="compositionally biased region" description="Basic and acidic residues" evidence="1">
    <location>
        <begin position="24"/>
        <end position="39"/>
    </location>
</feature>